<dbReference type="AlphaFoldDB" id="A0A8B8ZVW1"/>
<dbReference type="RefSeq" id="XP_038977508.1">
    <property type="nucleotide sequence ID" value="XM_039121580.1"/>
</dbReference>
<dbReference type="PANTHER" id="PTHR12300:SF117">
    <property type="entry name" value="LP05237P-RELATED"/>
    <property type="match status" value="1"/>
</dbReference>
<dbReference type="PANTHER" id="PTHR12300">
    <property type="entry name" value="HVA22-LIKE PROTEINS"/>
    <property type="match status" value="1"/>
</dbReference>
<dbReference type="RefSeq" id="XP_038977506.1">
    <property type="nucleotide sequence ID" value="XM_039121578.1"/>
</dbReference>
<evidence type="ECO:0000313" key="6">
    <source>
        <dbReference type="RefSeq" id="XP_038977508.1"/>
    </source>
</evidence>
<gene>
    <name evidence="4 5 6" type="primary">LOC120103851</name>
</gene>
<dbReference type="Pfam" id="PF03134">
    <property type="entry name" value="TB2_DP1_HVA22"/>
    <property type="match status" value="1"/>
</dbReference>
<comment type="subcellular location">
    <subcellularLocation>
        <location evidence="1">Membrane</location>
        <topology evidence="1">Multi-pass membrane protein</topology>
    </subcellularLocation>
</comment>
<dbReference type="GO" id="GO:0016020">
    <property type="term" value="C:membrane"/>
    <property type="evidence" value="ECO:0007669"/>
    <property type="project" value="UniProtKB-SubCell"/>
</dbReference>
<sequence>MMGSFVTRALVLVILTWISFFGFLAASLHSSRSSFHVSCLQKSFFKKVNLDENSSVSVCRLVLGYAYPAYECFKAVELNKPEVEQLIFWCQYWILVAALTVFERVGESFISWVPMYNEAKLASFVYLWYPKTKGTTYVYETFFRPYVAKHENEIDRNLLELRTRAGDIVALYWQKTASYGQTRLFEVLQYIASQSPSQSSRSHPVQIRRMASTTAARQQTVSQEHQQQTCAPSNPAKRQLQEPAPLVAQPPASPALTSLPSSEVTALPTPAGDGEAMQVEVANAASKEDTNPPSQETPMEEAIRMTRGRLRKRAAAAGPSIR</sequence>
<dbReference type="OrthoDB" id="434647at2759"/>
<dbReference type="GeneID" id="120103851"/>
<accession>A0A8B8ZVW1</accession>
<evidence type="ECO:0000256" key="2">
    <source>
        <dbReference type="SAM" id="MobiDB-lite"/>
    </source>
</evidence>
<feature type="region of interest" description="Disordered" evidence="2">
    <location>
        <begin position="197"/>
        <end position="322"/>
    </location>
</feature>
<reference evidence="4 5" key="1">
    <citation type="submission" date="2025-04" db="UniProtKB">
        <authorList>
            <consortium name="RefSeq"/>
        </authorList>
    </citation>
    <scope>IDENTIFICATION</scope>
    <source>
        <tissue evidence="4 5">Young leaves</tissue>
    </source>
</reference>
<organism evidence="3 5">
    <name type="scientific">Phoenix dactylifera</name>
    <name type="common">Date palm</name>
    <dbReference type="NCBI Taxonomy" id="42345"/>
    <lineage>
        <taxon>Eukaryota</taxon>
        <taxon>Viridiplantae</taxon>
        <taxon>Streptophyta</taxon>
        <taxon>Embryophyta</taxon>
        <taxon>Tracheophyta</taxon>
        <taxon>Spermatophyta</taxon>
        <taxon>Magnoliopsida</taxon>
        <taxon>Liliopsida</taxon>
        <taxon>Arecaceae</taxon>
        <taxon>Coryphoideae</taxon>
        <taxon>Phoeniceae</taxon>
        <taxon>Phoenix</taxon>
    </lineage>
</organism>
<proteinExistence type="inferred from homology"/>
<comment type="similarity">
    <text evidence="1">Belongs to the DP1 family.</text>
</comment>
<dbReference type="Proteomes" id="UP000228380">
    <property type="component" value="Unplaced"/>
</dbReference>
<keyword evidence="3" id="KW-1185">Reference proteome</keyword>
<evidence type="ECO:0000313" key="5">
    <source>
        <dbReference type="RefSeq" id="XP_038977507.1"/>
    </source>
</evidence>
<dbReference type="RefSeq" id="XP_038977507.1">
    <property type="nucleotide sequence ID" value="XM_039121579.1"/>
</dbReference>
<evidence type="ECO:0000256" key="1">
    <source>
        <dbReference type="RuleBase" id="RU362006"/>
    </source>
</evidence>
<dbReference type="KEGG" id="pda:120103851"/>
<name>A0A8B8ZVW1_PHODC</name>
<evidence type="ECO:0000313" key="4">
    <source>
        <dbReference type="RefSeq" id="XP_038977506.1"/>
    </source>
</evidence>
<evidence type="ECO:0000313" key="3">
    <source>
        <dbReference type="Proteomes" id="UP000228380"/>
    </source>
</evidence>
<dbReference type="InterPro" id="IPR004345">
    <property type="entry name" value="TB2_DP1_HVA22"/>
</dbReference>
<feature type="compositionally biased region" description="Low complexity" evidence="2">
    <location>
        <begin position="218"/>
        <end position="228"/>
    </location>
</feature>
<protein>
    <recommendedName>
        <fullName evidence="1">HVA22-like protein</fullName>
    </recommendedName>
</protein>